<evidence type="ECO:0000313" key="3">
    <source>
        <dbReference type="EMBL" id="UYV65385.1"/>
    </source>
</evidence>
<feature type="domain" description="Reverse transcriptase" evidence="1">
    <location>
        <begin position="1"/>
        <end position="170"/>
    </location>
</feature>
<dbReference type="InterPro" id="IPR000477">
    <property type="entry name" value="RT_dom"/>
</dbReference>
<evidence type="ECO:0008006" key="5">
    <source>
        <dbReference type="Google" id="ProtNLM"/>
    </source>
</evidence>
<proteinExistence type="predicted"/>
<organism evidence="3 4">
    <name type="scientific">Cordylochernes scorpioides</name>
    <dbReference type="NCBI Taxonomy" id="51811"/>
    <lineage>
        <taxon>Eukaryota</taxon>
        <taxon>Metazoa</taxon>
        <taxon>Ecdysozoa</taxon>
        <taxon>Arthropoda</taxon>
        <taxon>Chelicerata</taxon>
        <taxon>Arachnida</taxon>
        <taxon>Pseudoscorpiones</taxon>
        <taxon>Cheliferoidea</taxon>
        <taxon>Chernetidae</taxon>
        <taxon>Cordylochernes</taxon>
    </lineage>
</organism>
<accession>A0ABY6KDT2</accession>
<dbReference type="Proteomes" id="UP001235939">
    <property type="component" value="Chromosome 03"/>
</dbReference>
<dbReference type="CDD" id="cd09276">
    <property type="entry name" value="Rnase_HI_RT_non_LTR"/>
    <property type="match status" value="1"/>
</dbReference>
<dbReference type="InterPro" id="IPR012337">
    <property type="entry name" value="RNaseH-like_sf"/>
</dbReference>
<dbReference type="Pfam" id="PF00078">
    <property type="entry name" value="RVT_1"/>
    <property type="match status" value="1"/>
</dbReference>
<evidence type="ECO:0000313" key="4">
    <source>
        <dbReference type="Proteomes" id="UP001235939"/>
    </source>
</evidence>
<dbReference type="InterPro" id="IPR043502">
    <property type="entry name" value="DNA/RNA_pol_sf"/>
</dbReference>
<dbReference type="Gene3D" id="3.30.420.10">
    <property type="entry name" value="Ribonuclease H-like superfamily/Ribonuclease H"/>
    <property type="match status" value="1"/>
</dbReference>
<dbReference type="Pfam" id="PF00075">
    <property type="entry name" value="RNase_H"/>
    <property type="match status" value="1"/>
</dbReference>
<reference evidence="3 4" key="1">
    <citation type="submission" date="2022-01" db="EMBL/GenBank/DDBJ databases">
        <title>A chromosomal length assembly of Cordylochernes scorpioides.</title>
        <authorList>
            <person name="Zeh D."/>
            <person name="Zeh J."/>
        </authorList>
    </citation>
    <scope>NUCLEOTIDE SEQUENCE [LARGE SCALE GENOMIC DNA]</scope>
    <source>
        <strain evidence="3">IN4F17</strain>
        <tissue evidence="3">Whole Body</tissue>
    </source>
</reference>
<dbReference type="InterPro" id="IPR002156">
    <property type="entry name" value="RNaseH_domain"/>
</dbReference>
<dbReference type="Gene3D" id="3.30.70.270">
    <property type="match status" value="1"/>
</dbReference>
<dbReference type="PROSITE" id="PS50879">
    <property type="entry name" value="RNASE_H_1"/>
    <property type="match status" value="1"/>
</dbReference>
<dbReference type="InterPro" id="IPR036397">
    <property type="entry name" value="RNaseH_sf"/>
</dbReference>
<dbReference type="SUPFAM" id="SSF56672">
    <property type="entry name" value="DNA/RNA polymerases"/>
    <property type="match status" value="1"/>
</dbReference>
<sequence>MFQLSVPHEIIIGALRKLNIPNYIINIFNSFLFNRRASSDISPKSIKDPLKIEKGCPQGSNSGPLFWIILLDSIFDLLDLPNVKLFAYADDLIFTCSKTRKTCNTCLEKISNWLINNKLNVSPEKCSALYFAPSGLNKGLGKGGVRNPVVRLNNKCIKFSNNIKILGIVFNRFLSWIDHIKFIKQTIQKKGKYLRKMTSSNWGLSPAVIKRIYLSGFERSIVYAAKVWWGDIHNNDTLVKIIRSIQRPFALAICRGYNTLSTDAALFLSGLIPINLILNLEINVTSLKRPANIFNIGLDDNIIDIPSKKFFCNPADFNLITFQKNLPNSSDLTIFTDGSKSENGVGAGWCAFYDNKIIHREAYILFPDNSVFQAENLAIYTALEWFEYQNYNSLHLATDSLSSLQALNNSFSKSWTTMRNKAKIHKLRSKNKNVHLYWIKAHIGIEGNEMADRIAKDSYKFPSPYQLLPIPKSFRKHLFKREILDIWQNNWNQSLNGRDLYKWLNLLTINNDYIPDSQNIQNYLINSCVILHCDTFEPMRMIEAFTAFGRQDLAIRLPCSAACTSPKHTYCRRVPVSISLMLASEMGSFETLLSNKRLPSITRRTLLDAKK</sequence>
<evidence type="ECO:0000259" key="2">
    <source>
        <dbReference type="PROSITE" id="PS50879"/>
    </source>
</evidence>
<dbReference type="EMBL" id="CP092865">
    <property type="protein sequence ID" value="UYV65385.1"/>
    <property type="molecule type" value="Genomic_DNA"/>
</dbReference>
<dbReference type="PANTHER" id="PTHR33332">
    <property type="entry name" value="REVERSE TRANSCRIPTASE DOMAIN-CONTAINING PROTEIN"/>
    <property type="match status" value="1"/>
</dbReference>
<dbReference type="PROSITE" id="PS50878">
    <property type="entry name" value="RT_POL"/>
    <property type="match status" value="1"/>
</dbReference>
<name>A0ABY6KDT2_9ARAC</name>
<evidence type="ECO:0000259" key="1">
    <source>
        <dbReference type="PROSITE" id="PS50878"/>
    </source>
</evidence>
<keyword evidence="4" id="KW-1185">Reference proteome</keyword>
<dbReference type="InterPro" id="IPR043128">
    <property type="entry name" value="Rev_trsase/Diguanyl_cyclase"/>
</dbReference>
<feature type="domain" description="RNase H type-1" evidence="2">
    <location>
        <begin position="328"/>
        <end position="460"/>
    </location>
</feature>
<gene>
    <name evidence="3" type="ORF">LAZ67_3004166</name>
</gene>
<protein>
    <recommendedName>
        <fullName evidence="5">RNase H type-1 domain-containing protein</fullName>
    </recommendedName>
</protein>
<dbReference type="SUPFAM" id="SSF53098">
    <property type="entry name" value="Ribonuclease H-like"/>
    <property type="match status" value="1"/>
</dbReference>